<proteinExistence type="predicted"/>
<dbReference type="AlphaFoldDB" id="A0A812RVN1"/>
<name>A0A812RVN1_SYMPI</name>
<sequence length="1202" mass="126360">MGVAPRSQHRTCISGLACSFHIEGVWLATGDVVAVFDTCGFAASRYSATMTALVDNSSTTGGNSTVGNAFFGAIVQPGSSLALSGGQYRLCWCQGSMLNCLGAQDFNADFGMLTVVGPSPLEQMRTCVAGQACAFDGIGGQDLGTTASFVVLDTCGSSPSAPFMPNVITHDGRSLPLSSFTMNEFSVTPVAAGQYSLCWCPRPSFENVSMMNFSLDQPCLLEDYTVVAGTLSIIGPSPLQATRTCISGQACAIHGLTGAGAYHLTPGDQLLMLDTCGNWDGLLSRAARGPIPAQTALVFSSGVIFSWLHAPSTAGGSYRMCWCAVGFVCNVASHFRVDVGELFILGPSPLSQDRTCISGRTCEVEGLQMFPPESNSNASSQENASLSVMVLDTCGTFSLPARLAPAGFADAGGLLLSERVSSAGGVYRLCWCGLAPCEKATDFQVDAGQLMLLGPDPLQQQSTCVSGQSCTLYFSSSTITLAEMSAHASAYIYDVCPPRRPPTPVAGADIPLHQGVPAVLTAAGGIYRICWCTAMDGRTCAPADYTVDVGELVLIGPSPLSQTQTCLGGLACRFHDLEGLFLQPRDQLMLLDTCGKTAYVHEAALLQPPDTQANSTNTPIPVTISALSSIMHVTGAGGQYRLCWCAATFECNLPESFKVDVGLLHLRAPSLAGRTCVSGRLCELEEVFQVSFGGAGGSVLILETCGLASTVPGIGDSVWSSGSSDKYISSAGGIYRLCWCADLGENMSLPADCNLPSSFDTDLGSLMVVGPAPLEQYRTCTAGQECKLSPLQGYFQTTDDSFGILAILETCASVTSTAILALSSNLNQSRSLSLFDWDATAENATPSRWLDEGGLFRLCWCSNAQDCSSLADFRTDVGELLVVGPSPSLQLRTCVSGQVCSFEGVTGFGLSSSYHISKIRIYQDGATSHDIRIWELYYSESSSGPWTKAFNGAAAPGVGEQEFGGWSPSARPYWRLVVLQTYSGQEPRLREVQFVAQGDEVVRFRQGQGIVSASGLVYSSGGVSYSASKLIDGKLDDASRWIPTGLPAAYNSWEVVFDLRGEDAFIVMETCGTGAMVDGFPGAGLADAVTSTGAKVSWGSSVAVTAKGGLYQLCWCARGASCVDPVQDFQLSIGSLSVAGPYFNEATCISGESCTVEALRGQDLEETDLLMILDTCGGDISMGSLLPEVASLQAVTVIEANE</sequence>
<dbReference type="EMBL" id="CAJNIZ010021773">
    <property type="protein sequence ID" value="CAE7455596.1"/>
    <property type="molecule type" value="Genomic_DNA"/>
</dbReference>
<gene>
    <name evidence="1" type="primary">agaA33</name>
    <name evidence="1" type="ORF">SPIL2461_LOCUS11197</name>
</gene>
<evidence type="ECO:0000313" key="1">
    <source>
        <dbReference type="EMBL" id="CAE7455596.1"/>
    </source>
</evidence>
<dbReference type="OrthoDB" id="438604at2759"/>
<dbReference type="Proteomes" id="UP000649617">
    <property type="component" value="Unassembled WGS sequence"/>
</dbReference>
<keyword evidence="2" id="KW-1185">Reference proteome</keyword>
<accession>A0A812RVN1</accession>
<comment type="caution">
    <text evidence="1">The sequence shown here is derived from an EMBL/GenBank/DDBJ whole genome shotgun (WGS) entry which is preliminary data.</text>
</comment>
<feature type="non-terminal residue" evidence="1">
    <location>
        <position position="1"/>
    </location>
</feature>
<protein>
    <submittedName>
        <fullName evidence="1">AgaA33 protein</fullName>
    </submittedName>
</protein>
<reference evidence="1" key="1">
    <citation type="submission" date="2021-02" db="EMBL/GenBank/DDBJ databases">
        <authorList>
            <person name="Dougan E. K."/>
            <person name="Rhodes N."/>
            <person name="Thang M."/>
            <person name="Chan C."/>
        </authorList>
    </citation>
    <scope>NUCLEOTIDE SEQUENCE</scope>
</reference>
<evidence type="ECO:0000313" key="2">
    <source>
        <dbReference type="Proteomes" id="UP000649617"/>
    </source>
</evidence>
<organism evidence="1 2">
    <name type="scientific">Symbiodinium pilosum</name>
    <name type="common">Dinoflagellate</name>
    <dbReference type="NCBI Taxonomy" id="2952"/>
    <lineage>
        <taxon>Eukaryota</taxon>
        <taxon>Sar</taxon>
        <taxon>Alveolata</taxon>
        <taxon>Dinophyceae</taxon>
        <taxon>Suessiales</taxon>
        <taxon>Symbiodiniaceae</taxon>
        <taxon>Symbiodinium</taxon>
    </lineage>
</organism>